<gene>
    <name evidence="9" type="ORF">TRIADDRAFT_59417</name>
</gene>
<dbReference type="OMA" id="GTHHCSW"/>
<comment type="catalytic activity">
    <reaction evidence="7">
        <text>L-cysteinyl-[protein] + hexadecanoyl-CoA = S-hexadecanoyl-L-cysteinyl-[protein] + CoA</text>
        <dbReference type="Rhea" id="RHEA:36683"/>
        <dbReference type="Rhea" id="RHEA-COMP:10131"/>
        <dbReference type="Rhea" id="RHEA-COMP:11032"/>
        <dbReference type="ChEBI" id="CHEBI:29950"/>
        <dbReference type="ChEBI" id="CHEBI:57287"/>
        <dbReference type="ChEBI" id="CHEBI:57379"/>
        <dbReference type="ChEBI" id="CHEBI:74151"/>
        <dbReference type="EC" id="2.3.1.225"/>
    </reaction>
</comment>
<dbReference type="KEGG" id="tad:TRIADDRAFT_59417"/>
<dbReference type="PANTHER" id="PTHR12246">
    <property type="entry name" value="PALMITOYLTRANSFERASE ZDHHC16"/>
    <property type="match status" value="1"/>
</dbReference>
<evidence type="ECO:0000313" key="9">
    <source>
        <dbReference type="EMBL" id="EDV22301.1"/>
    </source>
</evidence>
<feature type="transmembrane region" description="Helical" evidence="7">
    <location>
        <begin position="160"/>
        <end position="182"/>
    </location>
</feature>
<keyword evidence="5 7" id="KW-0472">Membrane</keyword>
<dbReference type="GO" id="GO:0005783">
    <property type="term" value="C:endoplasmic reticulum"/>
    <property type="evidence" value="ECO:0000318"/>
    <property type="project" value="GO_Central"/>
</dbReference>
<feature type="transmembrane region" description="Helical" evidence="7">
    <location>
        <begin position="78"/>
        <end position="97"/>
    </location>
</feature>
<feature type="transmembrane region" description="Helical" evidence="7">
    <location>
        <begin position="203"/>
        <end position="222"/>
    </location>
</feature>
<evidence type="ECO:0000256" key="4">
    <source>
        <dbReference type="ARBA" id="ARBA00022989"/>
    </source>
</evidence>
<dbReference type="PhylomeDB" id="B3S507"/>
<reference evidence="9 10" key="1">
    <citation type="journal article" date="2008" name="Nature">
        <title>The Trichoplax genome and the nature of placozoans.</title>
        <authorList>
            <person name="Srivastava M."/>
            <person name="Begovic E."/>
            <person name="Chapman J."/>
            <person name="Putnam N.H."/>
            <person name="Hellsten U."/>
            <person name="Kawashima T."/>
            <person name="Kuo A."/>
            <person name="Mitros T."/>
            <person name="Salamov A."/>
            <person name="Carpenter M.L."/>
            <person name="Signorovitch A.Y."/>
            <person name="Moreno M.A."/>
            <person name="Kamm K."/>
            <person name="Grimwood J."/>
            <person name="Schmutz J."/>
            <person name="Shapiro H."/>
            <person name="Grigoriev I.V."/>
            <person name="Buss L.W."/>
            <person name="Schierwater B."/>
            <person name="Dellaporta S.L."/>
            <person name="Rokhsar D.S."/>
        </authorList>
    </citation>
    <scope>NUCLEOTIDE SEQUENCE [LARGE SCALE GENOMIC DNA]</scope>
    <source>
        <strain evidence="9 10">Grell-BS-1999</strain>
    </source>
</reference>
<evidence type="ECO:0000256" key="6">
    <source>
        <dbReference type="ARBA" id="ARBA00023315"/>
    </source>
</evidence>
<keyword evidence="4 7" id="KW-1133">Transmembrane helix</keyword>
<name>B3S507_TRIAD</name>
<feature type="domain" description="Palmitoyltransferase DHHC" evidence="8">
    <location>
        <begin position="119"/>
        <end position="243"/>
    </location>
</feature>
<sequence>MDIIIIIIIAVGILQLPLLVDVIRNLFPRLNIERITQDYASYLLFSLVVTVYSGFMYLFFSAYLYVKAENPYATINGWIHIFLASYFCIVSFFHYTYASFHDPGTAPLATLGSHTDYPVCTKCDRIKVGATRHCKVCQRCICMMDHHCPFTVNCVGLNNFYYFVSFLGYAWLGMSFAIYMTFTAFMGCMIGQTSYRNALPASICFNLGKNAIVLVPIVTLWLALGTLLAFQIICLLCNVSTLDFSLLFRQTKSLRKMWYQFRNMEFLQENSRMQVLYFSRRNYFWQHFLPLPIQDLPCCY</sequence>
<evidence type="ECO:0000256" key="7">
    <source>
        <dbReference type="RuleBase" id="RU079119"/>
    </source>
</evidence>
<dbReference type="PROSITE" id="PS50216">
    <property type="entry name" value="DHHC"/>
    <property type="match status" value="1"/>
</dbReference>
<evidence type="ECO:0000256" key="2">
    <source>
        <dbReference type="ARBA" id="ARBA00022679"/>
    </source>
</evidence>
<dbReference type="EC" id="2.3.1.225" evidence="7"/>
<protein>
    <recommendedName>
        <fullName evidence="7">Palmitoyltransferase</fullName>
        <ecNumber evidence="7">2.3.1.225</ecNumber>
    </recommendedName>
</protein>
<comment type="similarity">
    <text evidence="7">Belongs to the DHHC palmitoyltransferase family.</text>
</comment>
<dbReference type="GO" id="GO:0005794">
    <property type="term" value="C:Golgi apparatus"/>
    <property type="evidence" value="ECO:0000318"/>
    <property type="project" value="GO_Central"/>
</dbReference>
<evidence type="ECO:0000256" key="3">
    <source>
        <dbReference type="ARBA" id="ARBA00022692"/>
    </source>
</evidence>
<accession>B3S507</accession>
<dbReference type="CTD" id="6756669"/>
<keyword evidence="3 7" id="KW-0812">Transmembrane</keyword>
<dbReference type="eggNOG" id="KOG1313">
    <property type="taxonomic scope" value="Eukaryota"/>
</dbReference>
<dbReference type="InterPro" id="IPR039859">
    <property type="entry name" value="PFA4/ZDH16/20/ERF2-like"/>
</dbReference>
<keyword evidence="2 7" id="KW-0808">Transferase</keyword>
<dbReference type="GO" id="GO:0006612">
    <property type="term" value="P:protein targeting to membrane"/>
    <property type="evidence" value="ECO:0000318"/>
    <property type="project" value="GO_Central"/>
</dbReference>
<dbReference type="STRING" id="10228.B3S507"/>
<proteinExistence type="inferred from homology"/>
<dbReference type="InterPro" id="IPR001594">
    <property type="entry name" value="Palmitoyltrfase_DHHC"/>
</dbReference>
<evidence type="ECO:0000259" key="8">
    <source>
        <dbReference type="Pfam" id="PF01529"/>
    </source>
</evidence>
<comment type="domain">
    <text evidence="7">The DHHC domain is required for palmitoyltransferase activity.</text>
</comment>
<organism evidence="9 10">
    <name type="scientific">Trichoplax adhaerens</name>
    <name type="common">Trichoplax reptans</name>
    <dbReference type="NCBI Taxonomy" id="10228"/>
    <lineage>
        <taxon>Eukaryota</taxon>
        <taxon>Metazoa</taxon>
        <taxon>Placozoa</taxon>
        <taxon>Uniplacotomia</taxon>
        <taxon>Trichoplacea</taxon>
        <taxon>Trichoplacidae</taxon>
        <taxon>Trichoplax</taxon>
    </lineage>
</organism>
<dbReference type="RefSeq" id="XP_002115456.1">
    <property type="nucleotide sequence ID" value="XM_002115420.1"/>
</dbReference>
<keyword evidence="10" id="KW-1185">Reference proteome</keyword>
<dbReference type="HOGENOM" id="CLU_928512_0_0_1"/>
<keyword evidence="6 7" id="KW-0012">Acyltransferase</keyword>
<comment type="subcellular location">
    <subcellularLocation>
        <location evidence="1">Membrane</location>
        <topology evidence="1">Multi-pass membrane protein</topology>
    </subcellularLocation>
</comment>
<feature type="transmembrane region" description="Helical" evidence="7">
    <location>
        <begin position="228"/>
        <end position="248"/>
    </location>
</feature>
<dbReference type="Proteomes" id="UP000009022">
    <property type="component" value="Unassembled WGS sequence"/>
</dbReference>
<dbReference type="EMBL" id="DS985250">
    <property type="protein sequence ID" value="EDV22301.1"/>
    <property type="molecule type" value="Genomic_DNA"/>
</dbReference>
<feature type="transmembrane region" description="Helical" evidence="7">
    <location>
        <begin position="39"/>
        <end position="66"/>
    </location>
</feature>
<feature type="transmembrane region" description="Helical" evidence="7">
    <location>
        <begin position="5"/>
        <end position="27"/>
    </location>
</feature>
<dbReference type="Pfam" id="PF01529">
    <property type="entry name" value="DHHC"/>
    <property type="match status" value="1"/>
</dbReference>
<dbReference type="OrthoDB" id="302728at2759"/>
<dbReference type="GO" id="GO:0019706">
    <property type="term" value="F:protein-cysteine S-palmitoyltransferase activity"/>
    <property type="evidence" value="ECO:0000318"/>
    <property type="project" value="GO_Central"/>
</dbReference>
<evidence type="ECO:0000256" key="1">
    <source>
        <dbReference type="ARBA" id="ARBA00004141"/>
    </source>
</evidence>
<dbReference type="GO" id="GO:0016020">
    <property type="term" value="C:membrane"/>
    <property type="evidence" value="ECO:0007669"/>
    <property type="project" value="UniProtKB-SubCell"/>
</dbReference>
<evidence type="ECO:0000313" key="10">
    <source>
        <dbReference type="Proteomes" id="UP000009022"/>
    </source>
</evidence>
<dbReference type="InParanoid" id="B3S507"/>
<evidence type="ECO:0000256" key="5">
    <source>
        <dbReference type="ARBA" id="ARBA00023136"/>
    </source>
</evidence>
<dbReference type="GeneID" id="6756669"/>
<dbReference type="AlphaFoldDB" id="B3S507"/>